<keyword evidence="3 10" id="KW-0812">Transmembrane</keyword>
<comment type="activity regulation">
    <text evidence="10">Na(+) is not transported, but it plays an essential structural role and its presence is essential for fluoride channel function.</text>
</comment>
<dbReference type="PANTHER" id="PTHR28259">
    <property type="entry name" value="FLUORIDE EXPORT PROTEIN 1-RELATED"/>
    <property type="match status" value="1"/>
</dbReference>
<evidence type="ECO:0000256" key="3">
    <source>
        <dbReference type="ARBA" id="ARBA00022692"/>
    </source>
</evidence>
<dbReference type="NCBIfam" id="TIGR00494">
    <property type="entry name" value="crcB"/>
    <property type="match status" value="1"/>
</dbReference>
<evidence type="ECO:0000256" key="1">
    <source>
        <dbReference type="ARBA" id="ARBA00004651"/>
    </source>
</evidence>
<dbReference type="Proteomes" id="UP000286931">
    <property type="component" value="Unassembled WGS sequence"/>
</dbReference>
<feature type="binding site" evidence="10">
    <location>
        <position position="98"/>
    </location>
    <ligand>
        <name>Na(+)</name>
        <dbReference type="ChEBI" id="CHEBI:29101"/>
        <note>structural</note>
    </ligand>
</feature>
<comment type="subcellular location">
    <subcellularLocation>
        <location evidence="1 10">Cell membrane</location>
        <topology evidence="1 10">Multi-pass membrane protein</topology>
    </subcellularLocation>
</comment>
<keyword evidence="10" id="KW-0813">Transport</keyword>
<evidence type="ECO:0000256" key="4">
    <source>
        <dbReference type="ARBA" id="ARBA00022989"/>
    </source>
</evidence>
<evidence type="ECO:0000256" key="8">
    <source>
        <dbReference type="ARBA" id="ARBA00035585"/>
    </source>
</evidence>
<evidence type="ECO:0000256" key="10">
    <source>
        <dbReference type="HAMAP-Rule" id="MF_00454"/>
    </source>
</evidence>
<keyword evidence="4 10" id="KW-1133">Transmembrane helix</keyword>
<accession>A0A401YIH3</accession>
<dbReference type="GO" id="GO:0005886">
    <property type="term" value="C:plasma membrane"/>
    <property type="evidence" value="ECO:0007669"/>
    <property type="project" value="UniProtKB-SubCell"/>
</dbReference>
<dbReference type="InterPro" id="IPR003691">
    <property type="entry name" value="FluC"/>
</dbReference>
<keyword evidence="10" id="KW-0915">Sodium</keyword>
<reference evidence="11 12" key="1">
    <citation type="submission" date="2018-12" db="EMBL/GenBank/DDBJ databases">
        <title>Draft genome sequence of Embleya hyalina NBRC 13850T.</title>
        <authorList>
            <person name="Komaki H."/>
            <person name="Hosoyama A."/>
            <person name="Kimura A."/>
            <person name="Ichikawa N."/>
            <person name="Tamura T."/>
        </authorList>
    </citation>
    <scope>NUCLEOTIDE SEQUENCE [LARGE SCALE GENOMIC DNA]</scope>
    <source>
        <strain evidence="11 12">NBRC 13850</strain>
    </source>
</reference>
<evidence type="ECO:0000256" key="9">
    <source>
        <dbReference type="ARBA" id="ARBA00049940"/>
    </source>
</evidence>
<proteinExistence type="inferred from homology"/>
<comment type="similarity">
    <text evidence="7 10">Belongs to the fluoride channel Fluc/FEX (TC 1.A.43) family.</text>
</comment>
<dbReference type="GO" id="GO:0046872">
    <property type="term" value="F:metal ion binding"/>
    <property type="evidence" value="ECO:0007669"/>
    <property type="project" value="UniProtKB-KW"/>
</dbReference>
<keyword evidence="12" id="KW-1185">Reference proteome</keyword>
<feature type="transmembrane region" description="Helical" evidence="10">
    <location>
        <begin position="56"/>
        <end position="76"/>
    </location>
</feature>
<keyword evidence="10" id="KW-0406">Ion transport</keyword>
<keyword evidence="2 10" id="KW-1003">Cell membrane</keyword>
<dbReference type="AlphaFoldDB" id="A0A401YIH3"/>
<dbReference type="HAMAP" id="MF_00454">
    <property type="entry name" value="FluC"/>
    <property type="match status" value="1"/>
</dbReference>
<feature type="transmembrane region" description="Helical" evidence="10">
    <location>
        <begin position="117"/>
        <end position="136"/>
    </location>
</feature>
<gene>
    <name evidence="10 11" type="primary">crcB</name>
    <name evidence="10" type="synonym">fluC</name>
    <name evidence="11" type="ORF">EHYA_02056</name>
</gene>
<sequence>MARRERARSPGGGRDRPYYRGPVPPFRLLAVISLGGAIGALGRWGIAQAMPHAGTAFPWATLITNVLGCLLMGVLMGVTPPDPLLRPFLGTGVLGGFTTFSTFAIETRTLLAGHAWLQAWLYVAGSVVLGLTAVRLGPAVVHRSRGAAG</sequence>
<comment type="caution">
    <text evidence="11">The sequence shown here is derived from an EMBL/GenBank/DDBJ whole genome shotgun (WGS) entry which is preliminary data.</text>
</comment>
<dbReference type="EMBL" id="BIFH01000015">
    <property type="protein sequence ID" value="GCD94393.1"/>
    <property type="molecule type" value="Genomic_DNA"/>
</dbReference>
<dbReference type="GO" id="GO:0062054">
    <property type="term" value="F:fluoride channel activity"/>
    <property type="evidence" value="ECO:0007669"/>
    <property type="project" value="UniProtKB-UniRule"/>
</dbReference>
<keyword evidence="6 10" id="KW-0407">Ion channel</keyword>
<dbReference type="GO" id="GO:0140114">
    <property type="term" value="P:cellular detoxification of fluoride"/>
    <property type="evidence" value="ECO:0007669"/>
    <property type="project" value="UniProtKB-UniRule"/>
</dbReference>
<organism evidence="11 12">
    <name type="scientific">Embleya hyalina</name>
    <dbReference type="NCBI Taxonomy" id="516124"/>
    <lineage>
        <taxon>Bacteria</taxon>
        <taxon>Bacillati</taxon>
        <taxon>Actinomycetota</taxon>
        <taxon>Actinomycetes</taxon>
        <taxon>Kitasatosporales</taxon>
        <taxon>Streptomycetaceae</taxon>
        <taxon>Embleya</taxon>
    </lineage>
</organism>
<evidence type="ECO:0000256" key="2">
    <source>
        <dbReference type="ARBA" id="ARBA00022475"/>
    </source>
</evidence>
<protein>
    <recommendedName>
        <fullName evidence="10">Fluoride-specific ion channel FluC</fullName>
    </recommendedName>
</protein>
<dbReference type="PANTHER" id="PTHR28259:SF1">
    <property type="entry name" value="FLUORIDE EXPORT PROTEIN 1-RELATED"/>
    <property type="match status" value="1"/>
</dbReference>
<evidence type="ECO:0000256" key="5">
    <source>
        <dbReference type="ARBA" id="ARBA00023136"/>
    </source>
</evidence>
<comment type="function">
    <text evidence="9 10">Fluoride-specific ion channel. Important for reducing fluoride concentration in the cell, thus reducing its toxicity.</text>
</comment>
<feature type="transmembrane region" description="Helical" evidence="10">
    <location>
        <begin position="88"/>
        <end position="105"/>
    </location>
</feature>
<comment type="catalytic activity">
    <reaction evidence="8">
        <text>fluoride(in) = fluoride(out)</text>
        <dbReference type="Rhea" id="RHEA:76159"/>
        <dbReference type="ChEBI" id="CHEBI:17051"/>
    </reaction>
    <physiologicalReaction direction="left-to-right" evidence="8">
        <dbReference type="Rhea" id="RHEA:76160"/>
    </physiologicalReaction>
</comment>
<evidence type="ECO:0000313" key="11">
    <source>
        <dbReference type="EMBL" id="GCD94393.1"/>
    </source>
</evidence>
<evidence type="ECO:0000256" key="7">
    <source>
        <dbReference type="ARBA" id="ARBA00035120"/>
    </source>
</evidence>
<feature type="binding site" evidence="10">
    <location>
        <position position="95"/>
    </location>
    <ligand>
        <name>Na(+)</name>
        <dbReference type="ChEBI" id="CHEBI:29101"/>
        <note>structural</note>
    </ligand>
</feature>
<evidence type="ECO:0000313" key="12">
    <source>
        <dbReference type="Proteomes" id="UP000286931"/>
    </source>
</evidence>
<dbReference type="Pfam" id="PF02537">
    <property type="entry name" value="CRCB"/>
    <property type="match status" value="1"/>
</dbReference>
<keyword evidence="10" id="KW-0479">Metal-binding</keyword>
<name>A0A401YIH3_9ACTN</name>
<keyword evidence="5 10" id="KW-0472">Membrane</keyword>
<feature type="transmembrane region" description="Helical" evidence="10">
    <location>
        <begin position="26"/>
        <end position="44"/>
    </location>
</feature>
<evidence type="ECO:0000256" key="6">
    <source>
        <dbReference type="ARBA" id="ARBA00023303"/>
    </source>
</evidence>